<dbReference type="EMBL" id="JAVREY010000010">
    <property type="protein sequence ID" value="MDT0463740.1"/>
    <property type="molecule type" value="Genomic_DNA"/>
</dbReference>
<proteinExistence type="predicted"/>
<reference evidence="3" key="1">
    <citation type="submission" date="2023-07" db="EMBL/GenBank/DDBJ databases">
        <title>30 novel species of actinomycetes from the DSMZ collection.</title>
        <authorList>
            <person name="Nouioui I."/>
        </authorList>
    </citation>
    <scope>NUCLEOTIDE SEQUENCE [LARGE SCALE GENOMIC DNA]</scope>
    <source>
        <strain evidence="3">DSM 41699</strain>
    </source>
</reference>
<accession>A0ABU2TS71</accession>
<dbReference type="Gene3D" id="2.30.30.240">
    <property type="entry name" value="PRC-barrel domain"/>
    <property type="match status" value="1"/>
</dbReference>
<keyword evidence="3" id="KW-1185">Reference proteome</keyword>
<comment type="caution">
    <text evidence="2">The sequence shown here is derived from an EMBL/GenBank/DDBJ whole genome shotgun (WGS) entry which is preliminary data.</text>
</comment>
<evidence type="ECO:0000259" key="1">
    <source>
        <dbReference type="Pfam" id="PF05239"/>
    </source>
</evidence>
<dbReference type="InterPro" id="IPR011033">
    <property type="entry name" value="PRC_barrel-like_sf"/>
</dbReference>
<dbReference type="SUPFAM" id="SSF50346">
    <property type="entry name" value="PRC-barrel domain"/>
    <property type="match status" value="1"/>
</dbReference>
<organism evidence="2 3">
    <name type="scientific">Streptomyces gibsoniae</name>
    <dbReference type="NCBI Taxonomy" id="3075529"/>
    <lineage>
        <taxon>Bacteria</taxon>
        <taxon>Bacillati</taxon>
        <taxon>Actinomycetota</taxon>
        <taxon>Actinomycetes</taxon>
        <taxon>Kitasatosporales</taxon>
        <taxon>Streptomycetaceae</taxon>
        <taxon>Streptomyces</taxon>
    </lineage>
</organism>
<dbReference type="RefSeq" id="WP_311694683.1">
    <property type="nucleotide sequence ID" value="NZ_JAVREY010000010.1"/>
</dbReference>
<evidence type="ECO:0000313" key="2">
    <source>
        <dbReference type="EMBL" id="MDT0463740.1"/>
    </source>
</evidence>
<feature type="domain" description="PRC-barrel" evidence="1">
    <location>
        <begin position="94"/>
        <end position="165"/>
    </location>
</feature>
<dbReference type="Proteomes" id="UP001183809">
    <property type="component" value="Unassembled WGS sequence"/>
</dbReference>
<dbReference type="Pfam" id="PF05239">
    <property type="entry name" value="PRC"/>
    <property type="match status" value="2"/>
</dbReference>
<gene>
    <name evidence="2" type="ORF">RM764_12040</name>
</gene>
<sequence>MNELAGARELSGRPVVTLGGDAVAQVRDTVFDGPAGRITGFTLSGRGLLAGPLRRSLPWGAVHALGRHAVLIRAQDVLAESSAVVARKEAARGQVLGARVLTDAGTEIGIVLDVVVEGGTSGRVVGFRINARESLVAGSRRRRRRVFVPRGETLAVSGRALVVPADAVRFVADDLAGFAARVEAYRSRGGAAAEGVERGPLP</sequence>
<feature type="domain" description="PRC-barrel" evidence="1">
    <location>
        <begin position="6"/>
        <end position="73"/>
    </location>
</feature>
<protein>
    <submittedName>
        <fullName evidence="2">PRC-barrel domain-containing protein</fullName>
    </submittedName>
</protein>
<name>A0ABU2TS71_9ACTN</name>
<evidence type="ECO:0000313" key="3">
    <source>
        <dbReference type="Proteomes" id="UP001183809"/>
    </source>
</evidence>
<dbReference type="InterPro" id="IPR027275">
    <property type="entry name" value="PRC-brl_dom"/>
</dbReference>